<sequence length="473" mass="54308">MIKYEHKKLFFICVLMILTVYVFGLTRAVKDTLVISALGVEVITTLKLYGTLPVTIIIILTYTNLLKKVKKTTIYHSMNLFFSLFFLIYAFFIYPNAESLNIKLEPHFMREIRADWYFLRYLVIVGSNWTHSLFYIIAELWGSVMLMLLFWQIVNQTTDVKQAKKVYPVIMLVGQIGMVASGETIQYFANFDLYDAWDQTFHYLILTIVFLSVLISLTFLYLSRFIVGINNINQVQQAIYPSQDNLISNLQLVFSSRYTILIMALIFCYAFTSILVESIWKSIVRSSYPDPIDYSNFMGHIQTYTAVTSMIFMLISAYLMRFITWKAASLITPIVIFITATAFFSALIYCDYVSQDGTNVESIGMISIAIFFGAIQNIFSRSCHAFFDPTKEIAFIPLPEPLRSISKAFDILTLRLGKAGGAFIQWIMLSFIPGSSLLTLVPNVFLIMILIIAVWLLSVMALSYEFNNKIYQK</sequence>
<name>A0A8S4C3G7_9ACAR</name>
<reference evidence="10" key="1">
    <citation type="submission" date="2021-06" db="EMBL/GenBank/DDBJ databases">
        <authorList>
            <person name="Nardi T."/>
            <person name="Nardi T."/>
        </authorList>
    </citation>
    <scope>NUCLEOTIDE SEQUENCE</scope>
</reference>
<feature type="transmembrane region" description="Helical" evidence="9">
    <location>
        <begin position="444"/>
        <end position="464"/>
    </location>
</feature>
<evidence type="ECO:0000256" key="4">
    <source>
        <dbReference type="ARBA" id="ARBA00022692"/>
    </source>
</evidence>
<keyword evidence="11" id="KW-1185">Reference proteome</keyword>
<feature type="transmembrane region" description="Helical" evidence="9">
    <location>
        <begin position="166"/>
        <end position="189"/>
    </location>
</feature>
<keyword evidence="6 9" id="KW-0067">ATP-binding</keyword>
<feature type="transmembrane region" description="Helical" evidence="9">
    <location>
        <begin position="201"/>
        <end position="222"/>
    </location>
</feature>
<dbReference type="PANTHER" id="PTHR31187:SF1">
    <property type="entry name" value="ADP,ATP CARRIER PROTEIN 1"/>
    <property type="match status" value="1"/>
</dbReference>
<keyword evidence="3 9" id="KW-0813">Transport</keyword>
<comment type="similarity">
    <text evidence="2 9">Belongs to the ADP/ATP translocase tlc family.</text>
</comment>
<gene>
    <name evidence="10" type="ORF">MHYMCMPASI_01102</name>
</gene>
<dbReference type="AlphaFoldDB" id="A0A8S4C3G7"/>
<feature type="transmembrane region" description="Helical" evidence="9">
    <location>
        <begin position="300"/>
        <end position="320"/>
    </location>
</feature>
<feature type="transmembrane region" description="Helical" evidence="9">
    <location>
        <begin position="9"/>
        <end position="28"/>
    </location>
</feature>
<evidence type="ECO:0000256" key="3">
    <source>
        <dbReference type="ARBA" id="ARBA00022448"/>
    </source>
</evidence>
<evidence type="ECO:0000313" key="11">
    <source>
        <dbReference type="Proteomes" id="UP000837675"/>
    </source>
</evidence>
<accession>A0A8S4C3G7</accession>
<dbReference type="PANTHER" id="PTHR31187">
    <property type="match status" value="1"/>
</dbReference>
<feature type="transmembrane region" description="Helical" evidence="9">
    <location>
        <begin position="78"/>
        <end position="97"/>
    </location>
</feature>
<evidence type="ECO:0000256" key="8">
    <source>
        <dbReference type="ARBA" id="ARBA00023136"/>
    </source>
</evidence>
<keyword evidence="7 9" id="KW-1133">Transmembrane helix</keyword>
<dbReference type="GO" id="GO:0005524">
    <property type="term" value="F:ATP binding"/>
    <property type="evidence" value="ECO:0007669"/>
    <property type="project" value="UniProtKB-KW"/>
</dbReference>
<dbReference type="Proteomes" id="UP000837675">
    <property type="component" value="Unassembled WGS sequence"/>
</dbReference>
<feature type="transmembrane region" description="Helical" evidence="9">
    <location>
        <begin position="412"/>
        <end position="432"/>
    </location>
</feature>
<comment type="caution">
    <text evidence="10">The sequence shown here is derived from an EMBL/GenBank/DDBJ whole genome shotgun (WGS) entry which is preliminary data.</text>
</comment>
<keyword evidence="5 9" id="KW-0547">Nucleotide-binding</keyword>
<evidence type="ECO:0000256" key="1">
    <source>
        <dbReference type="ARBA" id="ARBA00004141"/>
    </source>
</evidence>
<feature type="transmembrane region" description="Helical" evidence="9">
    <location>
        <begin position="133"/>
        <end position="154"/>
    </location>
</feature>
<evidence type="ECO:0000256" key="5">
    <source>
        <dbReference type="ARBA" id="ARBA00022741"/>
    </source>
</evidence>
<feature type="transmembrane region" description="Helical" evidence="9">
    <location>
        <begin position="360"/>
        <end position="379"/>
    </location>
</feature>
<dbReference type="GO" id="GO:0005471">
    <property type="term" value="F:ATP:ADP antiporter activity"/>
    <property type="evidence" value="ECO:0007669"/>
    <property type="project" value="InterPro"/>
</dbReference>
<feature type="transmembrane region" description="Helical" evidence="9">
    <location>
        <begin position="258"/>
        <end position="280"/>
    </location>
</feature>
<protein>
    <recommendedName>
        <fullName evidence="9">ADP,ATP carrier protein</fullName>
    </recommendedName>
</protein>
<dbReference type="EMBL" id="CAJVAF010000345">
    <property type="protein sequence ID" value="CAG7599483.1"/>
    <property type="molecule type" value="Genomic_DNA"/>
</dbReference>
<feature type="transmembrane region" description="Helical" evidence="9">
    <location>
        <begin position="327"/>
        <end position="348"/>
    </location>
</feature>
<evidence type="ECO:0000256" key="2">
    <source>
        <dbReference type="ARBA" id="ARBA00007127"/>
    </source>
</evidence>
<dbReference type="InterPro" id="IPR004667">
    <property type="entry name" value="ADP_ATP_car_bac_type"/>
</dbReference>
<evidence type="ECO:0000256" key="9">
    <source>
        <dbReference type="RuleBase" id="RU363121"/>
    </source>
</evidence>
<evidence type="ECO:0000256" key="6">
    <source>
        <dbReference type="ARBA" id="ARBA00022840"/>
    </source>
</evidence>
<proteinExistence type="inferred from homology"/>
<dbReference type="GO" id="GO:0016020">
    <property type="term" value="C:membrane"/>
    <property type="evidence" value="ECO:0007669"/>
    <property type="project" value="UniProtKB-SubCell"/>
</dbReference>
<keyword evidence="8 9" id="KW-0472">Membrane</keyword>
<feature type="transmembrane region" description="Helical" evidence="9">
    <location>
        <begin position="48"/>
        <end position="66"/>
    </location>
</feature>
<organism evidence="10 11">
    <name type="scientific">Hyalomma marginatum</name>
    <dbReference type="NCBI Taxonomy" id="34627"/>
    <lineage>
        <taxon>Eukaryota</taxon>
        <taxon>Metazoa</taxon>
        <taxon>Ecdysozoa</taxon>
        <taxon>Arthropoda</taxon>
        <taxon>Chelicerata</taxon>
        <taxon>Arachnida</taxon>
        <taxon>Acari</taxon>
        <taxon>Parasitiformes</taxon>
        <taxon>Ixodida</taxon>
        <taxon>Ixodoidea</taxon>
        <taxon>Ixodidae</taxon>
        <taxon>Hyalomminae</taxon>
        <taxon>Hyalomma</taxon>
    </lineage>
</organism>
<comment type="subcellular location">
    <subcellularLocation>
        <location evidence="1 9">Membrane</location>
        <topology evidence="1 9">Multi-pass membrane protein</topology>
    </subcellularLocation>
</comment>
<evidence type="ECO:0000313" key="10">
    <source>
        <dbReference type="EMBL" id="CAG7599483.1"/>
    </source>
</evidence>
<evidence type="ECO:0000256" key="7">
    <source>
        <dbReference type="ARBA" id="ARBA00022989"/>
    </source>
</evidence>
<dbReference type="Pfam" id="PF03219">
    <property type="entry name" value="TLC"/>
    <property type="match status" value="1"/>
</dbReference>
<keyword evidence="4 9" id="KW-0812">Transmembrane</keyword>